<name>A0A9D1VCP8_9BACT</name>
<evidence type="ECO:0000256" key="1">
    <source>
        <dbReference type="SAM" id="SignalP"/>
    </source>
</evidence>
<feature type="signal peptide" evidence="1">
    <location>
        <begin position="1"/>
        <end position="19"/>
    </location>
</feature>
<evidence type="ECO:0000313" key="3">
    <source>
        <dbReference type="Proteomes" id="UP000823964"/>
    </source>
</evidence>
<organism evidence="2 3">
    <name type="scientific">Candidatus Akkermansia intestinigallinarum</name>
    <dbReference type="NCBI Taxonomy" id="2838431"/>
    <lineage>
        <taxon>Bacteria</taxon>
        <taxon>Pseudomonadati</taxon>
        <taxon>Verrucomicrobiota</taxon>
        <taxon>Verrucomicrobiia</taxon>
        <taxon>Verrucomicrobiales</taxon>
        <taxon>Akkermansiaceae</taxon>
        <taxon>Akkermansia</taxon>
    </lineage>
</organism>
<dbReference type="AlphaFoldDB" id="A0A9D1VCP8"/>
<comment type="caution">
    <text evidence="2">The sequence shown here is derived from an EMBL/GenBank/DDBJ whole genome shotgun (WGS) entry which is preliminary data.</text>
</comment>
<protein>
    <submittedName>
        <fullName evidence="2">Uncharacterized protein</fullName>
    </submittedName>
</protein>
<evidence type="ECO:0000313" key="2">
    <source>
        <dbReference type="EMBL" id="HIX20731.1"/>
    </source>
</evidence>
<sequence length="167" mass="18614">MTNKFAFALAGLFAPMVYAAALPQPAELLATNTVVAVYEKTIDRPCMHRTALCPDRCDHAKKLAVFRVVENENYERLGEYGDAKSEPGSTIYVNMLADEPGQDAAVRQLISELKPGESVRLKVDHYYVKEPTNQYPVRPVTLIERVESTQDAASSGELPVWLIDDRD</sequence>
<dbReference type="Proteomes" id="UP000823964">
    <property type="component" value="Unassembled WGS sequence"/>
</dbReference>
<gene>
    <name evidence="2" type="ORF">H9862_09045</name>
</gene>
<reference evidence="2" key="2">
    <citation type="submission" date="2021-04" db="EMBL/GenBank/DDBJ databases">
        <authorList>
            <person name="Gilroy R."/>
        </authorList>
    </citation>
    <scope>NUCLEOTIDE SEQUENCE</scope>
    <source>
        <strain evidence="2">14975</strain>
    </source>
</reference>
<feature type="chain" id="PRO_5038343059" evidence="1">
    <location>
        <begin position="20"/>
        <end position="167"/>
    </location>
</feature>
<keyword evidence="1" id="KW-0732">Signal</keyword>
<accession>A0A9D1VCP8</accession>
<reference evidence="2" key="1">
    <citation type="journal article" date="2021" name="PeerJ">
        <title>Extensive microbial diversity within the chicken gut microbiome revealed by metagenomics and culture.</title>
        <authorList>
            <person name="Gilroy R."/>
            <person name="Ravi A."/>
            <person name="Getino M."/>
            <person name="Pursley I."/>
            <person name="Horton D.L."/>
            <person name="Alikhan N.F."/>
            <person name="Baker D."/>
            <person name="Gharbi K."/>
            <person name="Hall N."/>
            <person name="Watson M."/>
            <person name="Adriaenssens E.M."/>
            <person name="Foster-Nyarko E."/>
            <person name="Jarju S."/>
            <person name="Secka A."/>
            <person name="Antonio M."/>
            <person name="Oren A."/>
            <person name="Chaudhuri R.R."/>
            <person name="La Ragione R."/>
            <person name="Hildebrand F."/>
            <person name="Pallen M.J."/>
        </authorList>
    </citation>
    <scope>NUCLEOTIDE SEQUENCE</scope>
    <source>
        <strain evidence="2">14975</strain>
    </source>
</reference>
<proteinExistence type="predicted"/>
<dbReference type="EMBL" id="DXFQ01000174">
    <property type="protein sequence ID" value="HIX20731.1"/>
    <property type="molecule type" value="Genomic_DNA"/>
</dbReference>